<keyword evidence="1" id="KW-0472">Membrane</keyword>
<proteinExistence type="predicted"/>
<organism evidence="2 3">
    <name type="scientific">Leptospira santarosai serovar Shermani str. LT 821</name>
    <dbReference type="NCBI Taxonomy" id="758847"/>
    <lineage>
        <taxon>Bacteria</taxon>
        <taxon>Pseudomonadati</taxon>
        <taxon>Spirochaetota</taxon>
        <taxon>Spirochaetia</taxon>
        <taxon>Leptospirales</taxon>
        <taxon>Leptospiraceae</taxon>
        <taxon>Leptospira</taxon>
    </lineage>
</organism>
<dbReference type="AlphaFoldDB" id="K8XUF0"/>
<evidence type="ECO:0000313" key="2">
    <source>
        <dbReference type="EMBL" id="EKT85044.1"/>
    </source>
</evidence>
<dbReference type="PATRIC" id="fig|758847.3.peg.4075"/>
<evidence type="ECO:0000313" key="3">
    <source>
        <dbReference type="Proteomes" id="UP000035800"/>
    </source>
</evidence>
<evidence type="ECO:0000256" key="1">
    <source>
        <dbReference type="SAM" id="Phobius"/>
    </source>
</evidence>
<accession>K8XUF0</accession>
<keyword evidence="1" id="KW-0812">Transmembrane</keyword>
<keyword evidence="1" id="KW-1133">Transmembrane helix</keyword>
<dbReference type="STRING" id="758847.LSS_19570"/>
<dbReference type="Proteomes" id="UP000035800">
    <property type="component" value="Chromosome I"/>
</dbReference>
<reference evidence="2 3" key="2">
    <citation type="journal article" date="2014" name="Emerg. Microbes Infect.">
        <title>Potential impact on kidney infection: a whole-genome analysis of Leptospira santarosai serovar Shermani.</title>
        <authorList>
            <person name="Chou L.F."/>
            <person name="Chen T.W."/>
            <person name="Ko Y.C."/>
            <person name="Pan M.J."/>
            <person name="Tian Y.C."/>
            <person name="Chiu C.H."/>
            <person name="Tang P."/>
            <person name="Hung C.C."/>
            <person name="Yang C.W."/>
        </authorList>
    </citation>
    <scope>NUCLEOTIDE SEQUENCE</scope>
    <source>
        <strain evidence="2 3">LT 821</strain>
    </source>
</reference>
<dbReference type="RefSeq" id="WP_004462953.1">
    <property type="nucleotide sequence ID" value="NZ_CP006694.1"/>
</dbReference>
<protein>
    <submittedName>
        <fullName evidence="2">Uncharacterized protein</fullName>
    </submittedName>
</protein>
<feature type="transmembrane region" description="Helical" evidence="1">
    <location>
        <begin position="12"/>
        <end position="31"/>
    </location>
</feature>
<dbReference type="GeneID" id="29739325"/>
<reference evidence="2 3" key="1">
    <citation type="journal article" date="2012" name="Gene">
        <title>Sequence of Leptospira santarosai serovar Shermani genome and prediction of virulence-associated genes.</title>
        <authorList>
            <person name="Chou L.F."/>
            <person name="Chen Y.T."/>
            <person name="Lu C.W."/>
            <person name="Ko Y.C."/>
            <person name="Tang C.Y."/>
            <person name="Pan M.J."/>
            <person name="Tian Y.C."/>
            <person name="Chiu C.H."/>
            <person name="Hung C.C."/>
            <person name="Yang C.W."/>
        </authorList>
    </citation>
    <scope>NUCLEOTIDE SEQUENCE [LARGE SCALE GENOMIC DNA]</scope>
    <source>
        <strain evidence="2">LT 821</strain>
    </source>
</reference>
<dbReference type="EMBL" id="CP006694">
    <property type="protein sequence ID" value="EKT85044.1"/>
    <property type="molecule type" value="Genomic_DNA"/>
</dbReference>
<dbReference type="KEGG" id="lst:LSS_19570"/>
<sequence length="203" mass="23874">MNFELNIRKPFFFQFVIAVSCLFLFESCRFVSIKESLRDYILTKSALNFNSYISRKEWKSAALVAHFFSMTASVLGIGDSTLDDFESGNTYFAREYFAGDLIFYSISAADNQFMPLVHQLTPAKIRDSTLAFNFACFHSIRGNKWKMLSYVEMALSLGKTVDEFEKDRDFNRFRGDENFIRILRNHRNSHFKREVERKSFDWN</sequence>
<dbReference type="NCBIfam" id="NF047558">
    <property type="entry name" value="TPR_END_plus"/>
    <property type="match status" value="1"/>
</dbReference>
<gene>
    <name evidence="2" type="ORF">LSS_19570</name>
</gene>
<name>K8XUF0_9LEPT</name>